<evidence type="ECO:0000256" key="4">
    <source>
        <dbReference type="ARBA" id="ARBA00022692"/>
    </source>
</evidence>
<dbReference type="GO" id="GO:0005524">
    <property type="term" value="F:ATP binding"/>
    <property type="evidence" value="ECO:0007669"/>
    <property type="project" value="UniProtKB-KW"/>
</dbReference>
<dbReference type="InterPro" id="IPR043926">
    <property type="entry name" value="ABCG_dom"/>
</dbReference>
<dbReference type="InterPro" id="IPR017871">
    <property type="entry name" value="ABC_transporter-like_CS"/>
</dbReference>
<keyword evidence="12" id="KW-1185">Reference proteome</keyword>
<dbReference type="InterPro" id="IPR052215">
    <property type="entry name" value="Plant_ABCG"/>
</dbReference>
<dbReference type="InterPro" id="IPR003593">
    <property type="entry name" value="AAA+_ATPase"/>
</dbReference>
<name>A0A2P6VDJ4_9CHLO</name>
<dbReference type="Pfam" id="PF01061">
    <property type="entry name" value="ABC2_membrane"/>
    <property type="match status" value="1"/>
</dbReference>
<dbReference type="Pfam" id="PF00005">
    <property type="entry name" value="ABC_tran"/>
    <property type="match status" value="1"/>
</dbReference>
<dbReference type="SMART" id="SM00382">
    <property type="entry name" value="AAA"/>
    <property type="match status" value="1"/>
</dbReference>
<proteinExistence type="inferred from homology"/>
<feature type="transmembrane region" description="Helical" evidence="9">
    <location>
        <begin position="368"/>
        <end position="389"/>
    </location>
</feature>
<evidence type="ECO:0000256" key="8">
    <source>
        <dbReference type="ARBA" id="ARBA00023136"/>
    </source>
</evidence>
<dbReference type="SUPFAM" id="SSF52540">
    <property type="entry name" value="P-loop containing nucleoside triphosphate hydrolases"/>
    <property type="match status" value="1"/>
</dbReference>
<dbReference type="PROSITE" id="PS50893">
    <property type="entry name" value="ABC_TRANSPORTER_2"/>
    <property type="match status" value="1"/>
</dbReference>
<dbReference type="InterPro" id="IPR003439">
    <property type="entry name" value="ABC_transporter-like_ATP-bd"/>
</dbReference>
<dbReference type="Gene3D" id="3.40.50.300">
    <property type="entry name" value="P-loop containing nucleotide triphosphate hydrolases"/>
    <property type="match status" value="1"/>
</dbReference>
<evidence type="ECO:0000256" key="7">
    <source>
        <dbReference type="ARBA" id="ARBA00022989"/>
    </source>
</evidence>
<feature type="transmembrane region" description="Helical" evidence="9">
    <location>
        <begin position="335"/>
        <end position="356"/>
    </location>
</feature>
<dbReference type="GO" id="GO:0016887">
    <property type="term" value="F:ATP hydrolysis activity"/>
    <property type="evidence" value="ECO:0007669"/>
    <property type="project" value="InterPro"/>
</dbReference>
<dbReference type="InterPro" id="IPR027417">
    <property type="entry name" value="P-loop_NTPase"/>
</dbReference>
<keyword evidence="4 9" id="KW-0812">Transmembrane</keyword>
<evidence type="ECO:0000256" key="6">
    <source>
        <dbReference type="ARBA" id="ARBA00022840"/>
    </source>
</evidence>
<dbReference type="Proteomes" id="UP000239649">
    <property type="component" value="Unassembled WGS sequence"/>
</dbReference>
<feature type="transmembrane region" description="Helical" evidence="9">
    <location>
        <begin position="446"/>
        <end position="467"/>
    </location>
</feature>
<feature type="transmembrane region" description="Helical" evidence="9">
    <location>
        <begin position="505"/>
        <end position="523"/>
    </location>
</feature>
<reference evidence="11 12" key="1">
    <citation type="journal article" date="2018" name="Plant J.">
        <title>Genome sequences of Chlorella sorokiniana UTEX 1602 and Micractinium conductrix SAG 241.80: implications to maltose excretion by a green alga.</title>
        <authorList>
            <person name="Arriola M.B."/>
            <person name="Velmurugan N."/>
            <person name="Zhang Y."/>
            <person name="Plunkett M.H."/>
            <person name="Hondzo H."/>
            <person name="Barney B.M."/>
        </authorList>
    </citation>
    <scope>NUCLEOTIDE SEQUENCE [LARGE SCALE GENOMIC DNA]</scope>
    <source>
        <strain evidence="11 12">SAG 241.80</strain>
    </source>
</reference>
<evidence type="ECO:0000256" key="1">
    <source>
        <dbReference type="ARBA" id="ARBA00004141"/>
    </source>
</evidence>
<dbReference type="Pfam" id="PF19055">
    <property type="entry name" value="ABC2_membrane_7"/>
    <property type="match status" value="1"/>
</dbReference>
<dbReference type="EMBL" id="LHPF02000011">
    <property type="protein sequence ID" value="PSC72142.1"/>
    <property type="molecule type" value="Genomic_DNA"/>
</dbReference>
<feature type="domain" description="ABC transporter" evidence="10">
    <location>
        <begin position="10"/>
        <end position="247"/>
    </location>
</feature>
<dbReference type="InterPro" id="IPR013525">
    <property type="entry name" value="ABC2_TM"/>
</dbReference>
<dbReference type="GO" id="GO:0016020">
    <property type="term" value="C:membrane"/>
    <property type="evidence" value="ECO:0007669"/>
    <property type="project" value="UniProtKB-SubCell"/>
</dbReference>
<dbReference type="PANTHER" id="PTHR48042:SF11">
    <property type="entry name" value="ABC TRANSPORTER G FAMILY MEMBER 11"/>
    <property type="match status" value="1"/>
</dbReference>
<feature type="transmembrane region" description="Helical" evidence="9">
    <location>
        <begin position="473"/>
        <end position="493"/>
    </location>
</feature>
<keyword evidence="5" id="KW-0547">Nucleotide-binding</keyword>
<comment type="similarity">
    <text evidence="2">Belongs to the ABC transporter superfamily. ABCG family. Eye pigment precursor importer (TC 3.A.1.204) subfamily.</text>
</comment>
<evidence type="ECO:0000313" key="12">
    <source>
        <dbReference type="Proteomes" id="UP000239649"/>
    </source>
</evidence>
<comment type="caution">
    <text evidence="11">The sequence shown here is derived from an EMBL/GenBank/DDBJ whole genome shotgun (WGS) entry which is preliminary data.</text>
</comment>
<keyword evidence="6" id="KW-0067">ATP-binding</keyword>
<evidence type="ECO:0000313" key="11">
    <source>
        <dbReference type="EMBL" id="PSC72142.1"/>
    </source>
</evidence>
<sequence length="611" mass="67090">MLSLLACCPAQVTAKNAKGCERLLLRGVDGYVQPGNMLAIMGPSGCGKTTLLDTLAGRLASNAQYTGDIRVNGRRTKLTGRSAYAMQDDVLIGTLTVFETINYVAKLRLPQGMPGEEKLRIVDDIVAKLGLDSARDTYIGTWHLRGVSSGQRRRVSIGCELVTNPKLIFLDEPTSGLDSAAAFYVMAAVRRVAERQRTILAVIHQPSSEVFALFDKLCLLSEGRVVYFGAANRAIDFFAEAGLAVPSNRNPADHFLHSINPDFAESERVEENIETLTHAYQASPVSAALRQAVAALHAAPGELFERPRTQPRWPYQTAVLTRRTLLNNTRNFGVFWVRLVMYVLLCLTLSFVFIQLGESWKDTFSRTVLLFFVVAFLTFMSIAAFPAFVEDMKVFVRERLNGYYGVLTFTVANTLAGLPFIALIAVVCTVCFYFTSGLRGGADHVWTFIALMFASLVVVESLMMAIAPLVPHYLMGIAVGAGVLGIFMVVCGFFKSLNQVPAPILRYPLSYVAYHTYAFAGFMHNEFQGTTGWGCPCAVQPEGCSDPTCTVGGEAVLDYYGVISLDAWPCVGILAAMALAYRAVFYLTLRARESWSRRRLSVLAPLRALRA</sequence>
<dbReference type="GO" id="GO:0140359">
    <property type="term" value="F:ABC-type transporter activity"/>
    <property type="evidence" value="ECO:0007669"/>
    <property type="project" value="InterPro"/>
</dbReference>
<dbReference type="OrthoDB" id="66620at2759"/>
<dbReference type="AlphaFoldDB" id="A0A2P6VDJ4"/>
<evidence type="ECO:0000256" key="5">
    <source>
        <dbReference type="ARBA" id="ARBA00022741"/>
    </source>
</evidence>
<protein>
    <submittedName>
        <fullName evidence="11">ABC transporter G family member 11-like</fullName>
    </submittedName>
</protein>
<accession>A0A2P6VDJ4</accession>
<feature type="transmembrane region" description="Helical" evidence="9">
    <location>
        <begin position="409"/>
        <end position="434"/>
    </location>
</feature>
<keyword evidence="7 9" id="KW-1133">Transmembrane helix</keyword>
<gene>
    <name evidence="11" type="ORF">C2E20_4560</name>
</gene>
<dbReference type="PROSITE" id="PS00211">
    <property type="entry name" value="ABC_TRANSPORTER_1"/>
    <property type="match status" value="1"/>
</dbReference>
<evidence type="ECO:0000256" key="3">
    <source>
        <dbReference type="ARBA" id="ARBA00022448"/>
    </source>
</evidence>
<dbReference type="PANTHER" id="PTHR48042">
    <property type="entry name" value="ABC TRANSPORTER G FAMILY MEMBER 11"/>
    <property type="match status" value="1"/>
</dbReference>
<evidence type="ECO:0000256" key="9">
    <source>
        <dbReference type="SAM" id="Phobius"/>
    </source>
</evidence>
<keyword evidence="3" id="KW-0813">Transport</keyword>
<feature type="transmembrane region" description="Helical" evidence="9">
    <location>
        <begin position="567"/>
        <end position="589"/>
    </location>
</feature>
<comment type="subcellular location">
    <subcellularLocation>
        <location evidence="1">Membrane</location>
        <topology evidence="1">Multi-pass membrane protein</topology>
    </subcellularLocation>
</comment>
<organism evidence="11 12">
    <name type="scientific">Micractinium conductrix</name>
    <dbReference type="NCBI Taxonomy" id="554055"/>
    <lineage>
        <taxon>Eukaryota</taxon>
        <taxon>Viridiplantae</taxon>
        <taxon>Chlorophyta</taxon>
        <taxon>core chlorophytes</taxon>
        <taxon>Trebouxiophyceae</taxon>
        <taxon>Chlorellales</taxon>
        <taxon>Chlorellaceae</taxon>
        <taxon>Chlorella clade</taxon>
        <taxon>Micractinium</taxon>
    </lineage>
</organism>
<keyword evidence="8 9" id="KW-0472">Membrane</keyword>
<evidence type="ECO:0000256" key="2">
    <source>
        <dbReference type="ARBA" id="ARBA00005814"/>
    </source>
</evidence>
<dbReference type="CDD" id="cd03213">
    <property type="entry name" value="ABCG_EPDR"/>
    <property type="match status" value="1"/>
</dbReference>
<evidence type="ECO:0000259" key="10">
    <source>
        <dbReference type="PROSITE" id="PS50893"/>
    </source>
</evidence>